<accession>A0A0D0A3Y7</accession>
<name>A0A0D0A3Y7_9AGAM</name>
<reference evidence="2 3" key="1">
    <citation type="submission" date="2014-04" db="EMBL/GenBank/DDBJ databases">
        <authorList>
            <consortium name="DOE Joint Genome Institute"/>
            <person name="Kuo A."/>
            <person name="Ruytinx J."/>
            <person name="Rineau F."/>
            <person name="Colpaert J."/>
            <person name="Kohler A."/>
            <person name="Nagy L.G."/>
            <person name="Floudas D."/>
            <person name="Copeland A."/>
            <person name="Barry K.W."/>
            <person name="Cichocki N."/>
            <person name="Veneault-Fourrey C."/>
            <person name="LaButti K."/>
            <person name="Lindquist E.A."/>
            <person name="Lipzen A."/>
            <person name="Lundell T."/>
            <person name="Morin E."/>
            <person name="Murat C."/>
            <person name="Sun H."/>
            <person name="Tunlid A."/>
            <person name="Henrissat B."/>
            <person name="Grigoriev I.V."/>
            <person name="Hibbett D.S."/>
            <person name="Martin F."/>
            <person name="Nordberg H.P."/>
            <person name="Cantor M.N."/>
            <person name="Hua S.X."/>
        </authorList>
    </citation>
    <scope>NUCLEOTIDE SEQUENCE [LARGE SCALE GENOMIC DNA]</scope>
    <source>
        <strain evidence="2 3">UH-Slu-Lm8-n1</strain>
    </source>
</reference>
<gene>
    <name evidence="2" type="ORF">CY34DRAFT_811325</name>
</gene>
<dbReference type="InParanoid" id="A0A0D0A3Y7"/>
<evidence type="ECO:0000313" key="2">
    <source>
        <dbReference type="EMBL" id="KIK36376.1"/>
    </source>
</evidence>
<dbReference type="EMBL" id="KN835534">
    <property type="protein sequence ID" value="KIK36376.1"/>
    <property type="molecule type" value="Genomic_DNA"/>
</dbReference>
<dbReference type="AlphaFoldDB" id="A0A0D0A3Y7"/>
<reference evidence="3" key="2">
    <citation type="submission" date="2015-01" db="EMBL/GenBank/DDBJ databases">
        <title>Evolutionary Origins and Diversification of the Mycorrhizal Mutualists.</title>
        <authorList>
            <consortium name="DOE Joint Genome Institute"/>
            <consortium name="Mycorrhizal Genomics Consortium"/>
            <person name="Kohler A."/>
            <person name="Kuo A."/>
            <person name="Nagy L.G."/>
            <person name="Floudas D."/>
            <person name="Copeland A."/>
            <person name="Barry K.W."/>
            <person name="Cichocki N."/>
            <person name="Veneault-Fourrey C."/>
            <person name="LaButti K."/>
            <person name="Lindquist E.A."/>
            <person name="Lipzen A."/>
            <person name="Lundell T."/>
            <person name="Morin E."/>
            <person name="Murat C."/>
            <person name="Riley R."/>
            <person name="Ohm R."/>
            <person name="Sun H."/>
            <person name="Tunlid A."/>
            <person name="Henrissat B."/>
            <person name="Grigoriev I.V."/>
            <person name="Hibbett D.S."/>
            <person name="Martin F."/>
        </authorList>
    </citation>
    <scope>NUCLEOTIDE SEQUENCE [LARGE SCALE GENOMIC DNA]</scope>
    <source>
        <strain evidence="3">UH-Slu-Lm8-n1</strain>
    </source>
</reference>
<feature type="non-terminal residue" evidence="2">
    <location>
        <position position="60"/>
    </location>
</feature>
<protein>
    <submittedName>
        <fullName evidence="2">Uncharacterized protein</fullName>
    </submittedName>
</protein>
<sequence>MPRVNLVYTPSGPYSSDPPDLMNQDPFNVSRMAYTESICRNQLPNFQLPIAIPPPPPGDI</sequence>
<dbReference type="Proteomes" id="UP000054485">
    <property type="component" value="Unassembled WGS sequence"/>
</dbReference>
<feature type="region of interest" description="Disordered" evidence="1">
    <location>
        <begin position="1"/>
        <end position="23"/>
    </location>
</feature>
<proteinExistence type="predicted"/>
<evidence type="ECO:0000256" key="1">
    <source>
        <dbReference type="SAM" id="MobiDB-lite"/>
    </source>
</evidence>
<keyword evidence="3" id="KW-1185">Reference proteome</keyword>
<organism evidence="2 3">
    <name type="scientific">Suillus luteus UH-Slu-Lm8-n1</name>
    <dbReference type="NCBI Taxonomy" id="930992"/>
    <lineage>
        <taxon>Eukaryota</taxon>
        <taxon>Fungi</taxon>
        <taxon>Dikarya</taxon>
        <taxon>Basidiomycota</taxon>
        <taxon>Agaricomycotina</taxon>
        <taxon>Agaricomycetes</taxon>
        <taxon>Agaricomycetidae</taxon>
        <taxon>Boletales</taxon>
        <taxon>Suillineae</taxon>
        <taxon>Suillaceae</taxon>
        <taxon>Suillus</taxon>
    </lineage>
</organism>
<evidence type="ECO:0000313" key="3">
    <source>
        <dbReference type="Proteomes" id="UP000054485"/>
    </source>
</evidence>
<dbReference type="HOGENOM" id="CLU_3015758_0_0_1"/>